<dbReference type="PATRIC" id="fig|1073571.4.peg.3366"/>
<gene>
    <name evidence="1" type="ORF">PRIO_3155</name>
</gene>
<reference evidence="2" key="1">
    <citation type="submission" date="2015-03" db="EMBL/GenBank/DDBJ databases">
        <authorList>
            <person name="Wibberg D."/>
        </authorList>
    </citation>
    <scope>NUCLEOTIDE SEQUENCE [LARGE SCALE GENOMIC DNA]</scope>
</reference>
<protein>
    <recommendedName>
        <fullName evidence="3">Metal-binding protein</fullName>
    </recommendedName>
</protein>
<organism evidence="1 2">
    <name type="scientific">Paenibacillus riograndensis SBR5</name>
    <dbReference type="NCBI Taxonomy" id="1073571"/>
    <lineage>
        <taxon>Bacteria</taxon>
        <taxon>Bacillati</taxon>
        <taxon>Bacillota</taxon>
        <taxon>Bacilli</taxon>
        <taxon>Bacillales</taxon>
        <taxon>Paenibacillaceae</taxon>
        <taxon>Paenibacillus</taxon>
        <taxon>Paenibacillus sonchi group</taxon>
    </lineage>
</organism>
<dbReference type="Pfam" id="PF02620">
    <property type="entry name" value="YceD"/>
    <property type="match status" value="1"/>
</dbReference>
<evidence type="ECO:0000313" key="1">
    <source>
        <dbReference type="EMBL" id="CQR55558.1"/>
    </source>
</evidence>
<evidence type="ECO:0008006" key="3">
    <source>
        <dbReference type="Google" id="ProtNLM"/>
    </source>
</evidence>
<evidence type="ECO:0000313" key="2">
    <source>
        <dbReference type="Proteomes" id="UP000033163"/>
    </source>
</evidence>
<name>A0A0E3WHM7_9BACL</name>
<accession>A0A0E3WHM7</accession>
<sequence length="174" mass="19366">MMKIHFRKLANADEPLHIHETLDVSELVKGRKDILAVAPLSVDLKALPADADCVNVVGKLNGNVDMLCARCLTEVNSKLNIPFAETFKWLKQPLLPEDEDEELIYIEDEIVDLVPFVEENFVLHLPDSVLCKADCLGLCQKCGQNLNEGTCSCDNTVIDPRLAALKGFFTKQDD</sequence>
<proteinExistence type="predicted"/>
<dbReference type="STRING" id="483937.AMQ84_28830"/>
<dbReference type="EMBL" id="LN831776">
    <property type="protein sequence ID" value="CQR55558.1"/>
    <property type="molecule type" value="Genomic_DNA"/>
</dbReference>
<dbReference type="Proteomes" id="UP000033163">
    <property type="component" value="Chromosome I"/>
</dbReference>
<dbReference type="AlphaFoldDB" id="A0A0E3WHM7"/>
<dbReference type="KEGG" id="pri:PRIO_3155"/>
<dbReference type="HOGENOM" id="CLU_100236_1_1_9"/>
<dbReference type="InterPro" id="IPR003772">
    <property type="entry name" value="YceD"/>
</dbReference>